<reference evidence="1" key="1">
    <citation type="submission" date="2023-07" db="EMBL/GenBank/DDBJ databases">
        <title>Sorghum-associated microbial communities from plants grown in Nebraska, USA.</title>
        <authorList>
            <person name="Schachtman D."/>
        </authorList>
    </citation>
    <scope>NUCLEOTIDE SEQUENCE</scope>
    <source>
        <strain evidence="1">DS1061</strain>
    </source>
</reference>
<proteinExistence type="predicted"/>
<dbReference type="EMBL" id="JAURTK010000048">
    <property type="protein sequence ID" value="MDP9652000.1"/>
    <property type="molecule type" value="Genomic_DNA"/>
</dbReference>
<dbReference type="Proteomes" id="UP001229486">
    <property type="component" value="Unassembled WGS sequence"/>
</dbReference>
<organism evidence="1 2">
    <name type="scientific">Paraburkholderia caledonica</name>
    <dbReference type="NCBI Taxonomy" id="134536"/>
    <lineage>
        <taxon>Bacteria</taxon>
        <taxon>Pseudomonadati</taxon>
        <taxon>Pseudomonadota</taxon>
        <taxon>Betaproteobacteria</taxon>
        <taxon>Burkholderiales</taxon>
        <taxon>Burkholderiaceae</taxon>
        <taxon>Paraburkholderia</taxon>
    </lineage>
</organism>
<protein>
    <recommendedName>
        <fullName evidence="3">Amidohydrolase 3 domain-containing protein</fullName>
    </recommendedName>
</protein>
<comment type="caution">
    <text evidence="1">The sequence shown here is derived from an EMBL/GenBank/DDBJ whole genome shotgun (WGS) entry which is preliminary data.</text>
</comment>
<evidence type="ECO:0000313" key="1">
    <source>
        <dbReference type="EMBL" id="MDP9652000.1"/>
    </source>
</evidence>
<name>A0AB73IPP6_9BURK</name>
<dbReference type="RefSeq" id="WP_392396487.1">
    <property type="nucleotide sequence ID" value="NZ_JAURTK010000048.1"/>
</dbReference>
<gene>
    <name evidence="1" type="ORF">J2793_007475</name>
</gene>
<accession>A0AB73IPP6</accession>
<dbReference type="AlphaFoldDB" id="A0AB73IPP6"/>
<evidence type="ECO:0008006" key="3">
    <source>
        <dbReference type="Google" id="ProtNLM"/>
    </source>
</evidence>
<evidence type="ECO:0000313" key="2">
    <source>
        <dbReference type="Proteomes" id="UP001229486"/>
    </source>
</evidence>
<sequence length="112" mass="12559">MPPVDRIRELAKEVGYAIGVHGSQERDLDLIAAPWCEEAMKRNYREVMQYIADGLGAKLIEVEAKPLGRRACTIQMDGWYKPIDLSVMPFKAGYELTGFSDAEPVEIARKSS</sequence>